<proteinExistence type="inferred from homology"/>
<dbReference type="PANTHER" id="PTHR33048">
    <property type="entry name" value="PTH11-LIKE INTEGRAL MEMBRANE PROTEIN (AFU_ORTHOLOGUE AFUA_5G11245)"/>
    <property type="match status" value="1"/>
</dbReference>
<evidence type="ECO:0000256" key="4">
    <source>
        <dbReference type="ARBA" id="ARBA00023136"/>
    </source>
</evidence>
<accession>A0ABR0ET37</accession>
<evidence type="ECO:0000256" key="1">
    <source>
        <dbReference type="ARBA" id="ARBA00004141"/>
    </source>
</evidence>
<organism evidence="9 10">
    <name type="scientific">Zasmidium cellare</name>
    <name type="common">Wine cellar mold</name>
    <name type="synonym">Racodium cellare</name>
    <dbReference type="NCBI Taxonomy" id="395010"/>
    <lineage>
        <taxon>Eukaryota</taxon>
        <taxon>Fungi</taxon>
        <taxon>Dikarya</taxon>
        <taxon>Ascomycota</taxon>
        <taxon>Pezizomycotina</taxon>
        <taxon>Dothideomycetes</taxon>
        <taxon>Dothideomycetidae</taxon>
        <taxon>Mycosphaerellales</taxon>
        <taxon>Mycosphaerellaceae</taxon>
        <taxon>Zasmidium</taxon>
    </lineage>
</organism>
<feature type="transmembrane region" description="Helical" evidence="7">
    <location>
        <begin position="208"/>
        <end position="227"/>
    </location>
</feature>
<evidence type="ECO:0000313" key="10">
    <source>
        <dbReference type="Proteomes" id="UP001305779"/>
    </source>
</evidence>
<comment type="similarity">
    <text evidence="5">Belongs to the SAT4 family.</text>
</comment>
<dbReference type="Proteomes" id="UP001305779">
    <property type="component" value="Unassembled WGS sequence"/>
</dbReference>
<sequence length="361" mass="40189">MGYNVAACTAIGVMFPVLGALVLAVRTHVRWAYTKRMEVDDILIIPAFLLVVTGGVAFIYGSQAGIIGGHSIPLTTPEYSKLNKFEWAFWNGHTTTICFVKLAILFFFRRLFKGKGKRTTFDIANWTLIIFIPIWGITFLFAQFFVCGTHPEALWTTHFWDADACINSFAMNLVASALNWLVDLCILVEPLVMIQSLQLTNARQKWQASAVFSLSLLAVVAGLLRMITWAEINVAGHTATVYEMLGVKYPVEDLEGIITPILFWSYVEMGVGFLVACVLPSARIFDSIMSSKTVQKIRMRLLNRKGASASEFSTQRSGSDANFVYKTKSSSEGSYSEAGDRSKTNEMQQYDREMAVIDSLG</sequence>
<feature type="transmembrane region" description="Helical" evidence="7">
    <location>
        <begin position="128"/>
        <end position="146"/>
    </location>
</feature>
<keyword evidence="4 7" id="KW-0472">Membrane</keyword>
<feature type="domain" description="Rhodopsin" evidence="8">
    <location>
        <begin position="25"/>
        <end position="279"/>
    </location>
</feature>
<dbReference type="Pfam" id="PF20684">
    <property type="entry name" value="Fung_rhodopsin"/>
    <property type="match status" value="1"/>
</dbReference>
<evidence type="ECO:0000313" key="9">
    <source>
        <dbReference type="EMBL" id="KAK4504789.1"/>
    </source>
</evidence>
<evidence type="ECO:0000256" key="5">
    <source>
        <dbReference type="ARBA" id="ARBA00038359"/>
    </source>
</evidence>
<gene>
    <name evidence="9" type="ORF">PRZ48_002751</name>
</gene>
<keyword evidence="10" id="KW-1185">Reference proteome</keyword>
<dbReference type="PANTHER" id="PTHR33048:SF134">
    <property type="entry name" value="INTEGRAL MEMBRANE PROTEIN"/>
    <property type="match status" value="1"/>
</dbReference>
<feature type="transmembrane region" description="Helical" evidence="7">
    <location>
        <begin position="87"/>
        <end position="108"/>
    </location>
</feature>
<comment type="subcellular location">
    <subcellularLocation>
        <location evidence="1">Membrane</location>
        <topology evidence="1">Multi-pass membrane protein</topology>
    </subcellularLocation>
</comment>
<feature type="transmembrane region" description="Helical" evidence="7">
    <location>
        <begin position="166"/>
        <end position="188"/>
    </location>
</feature>
<reference evidence="9 10" key="1">
    <citation type="journal article" date="2023" name="G3 (Bethesda)">
        <title>A chromosome-level genome assembly of Zasmidium syzygii isolated from banana leaves.</title>
        <authorList>
            <person name="van Westerhoven A.C."/>
            <person name="Mehrabi R."/>
            <person name="Talebi R."/>
            <person name="Steentjes M.B.F."/>
            <person name="Corcolon B."/>
            <person name="Chong P.A."/>
            <person name="Kema G.H.J."/>
            <person name="Seidl M.F."/>
        </authorList>
    </citation>
    <scope>NUCLEOTIDE SEQUENCE [LARGE SCALE GENOMIC DNA]</scope>
    <source>
        <strain evidence="9 10">P124</strain>
    </source>
</reference>
<protein>
    <recommendedName>
        <fullName evidence="8">Rhodopsin domain-containing protein</fullName>
    </recommendedName>
</protein>
<keyword evidence="3 7" id="KW-1133">Transmembrane helix</keyword>
<feature type="region of interest" description="Disordered" evidence="6">
    <location>
        <begin position="328"/>
        <end position="348"/>
    </location>
</feature>
<evidence type="ECO:0000259" key="8">
    <source>
        <dbReference type="Pfam" id="PF20684"/>
    </source>
</evidence>
<evidence type="ECO:0000256" key="3">
    <source>
        <dbReference type="ARBA" id="ARBA00022989"/>
    </source>
</evidence>
<evidence type="ECO:0000256" key="6">
    <source>
        <dbReference type="SAM" id="MobiDB-lite"/>
    </source>
</evidence>
<comment type="caution">
    <text evidence="9">The sequence shown here is derived from an EMBL/GenBank/DDBJ whole genome shotgun (WGS) entry which is preliminary data.</text>
</comment>
<keyword evidence="2 7" id="KW-0812">Transmembrane</keyword>
<feature type="transmembrane region" description="Helical" evidence="7">
    <location>
        <begin position="6"/>
        <end position="25"/>
    </location>
</feature>
<name>A0ABR0ET37_ZASCE</name>
<evidence type="ECO:0000256" key="2">
    <source>
        <dbReference type="ARBA" id="ARBA00022692"/>
    </source>
</evidence>
<dbReference type="InterPro" id="IPR049326">
    <property type="entry name" value="Rhodopsin_dom_fungi"/>
</dbReference>
<dbReference type="InterPro" id="IPR052337">
    <property type="entry name" value="SAT4-like"/>
</dbReference>
<evidence type="ECO:0000256" key="7">
    <source>
        <dbReference type="SAM" id="Phobius"/>
    </source>
</evidence>
<feature type="compositionally biased region" description="Basic and acidic residues" evidence="6">
    <location>
        <begin position="338"/>
        <end position="348"/>
    </location>
</feature>
<feature type="transmembrane region" description="Helical" evidence="7">
    <location>
        <begin position="45"/>
        <end position="67"/>
    </location>
</feature>
<dbReference type="EMBL" id="JAXOVC010000002">
    <property type="protein sequence ID" value="KAK4504789.1"/>
    <property type="molecule type" value="Genomic_DNA"/>
</dbReference>
<feature type="transmembrane region" description="Helical" evidence="7">
    <location>
        <begin position="261"/>
        <end position="282"/>
    </location>
</feature>